<dbReference type="EMBL" id="PGOL01001723">
    <property type="protein sequence ID" value="PKI55130.1"/>
    <property type="molecule type" value="Genomic_DNA"/>
</dbReference>
<dbReference type="STRING" id="22663.A0A2I0JGT2"/>
<comment type="caution">
    <text evidence="4">The sequence shown here is derived from an EMBL/GenBank/DDBJ whole genome shotgun (WGS) entry which is preliminary data.</text>
</comment>
<keyword evidence="2" id="KW-0808">Transferase</keyword>
<dbReference type="Proteomes" id="UP000233551">
    <property type="component" value="Unassembled WGS sequence"/>
</dbReference>
<keyword evidence="3" id="KW-0012">Acyltransferase</keyword>
<dbReference type="Pfam" id="PF02458">
    <property type="entry name" value="Transferase"/>
    <property type="match status" value="1"/>
</dbReference>
<dbReference type="AlphaFoldDB" id="A0A2I0JGT2"/>
<reference evidence="4 5" key="1">
    <citation type="submission" date="2017-11" db="EMBL/GenBank/DDBJ databases">
        <title>De-novo sequencing of pomegranate (Punica granatum L.) genome.</title>
        <authorList>
            <person name="Akparov Z."/>
            <person name="Amiraslanov A."/>
            <person name="Hajiyeva S."/>
            <person name="Abbasov M."/>
            <person name="Kaur K."/>
            <person name="Hamwieh A."/>
            <person name="Solovyev V."/>
            <person name="Salamov A."/>
            <person name="Braich B."/>
            <person name="Kosarev P."/>
            <person name="Mahmoud A."/>
            <person name="Hajiyev E."/>
            <person name="Babayeva S."/>
            <person name="Izzatullayeva V."/>
            <person name="Mammadov A."/>
            <person name="Mammadov A."/>
            <person name="Sharifova S."/>
            <person name="Ojaghi J."/>
            <person name="Eynullazada K."/>
            <person name="Bayramov B."/>
            <person name="Abdulazimova A."/>
            <person name="Shahmuradov I."/>
        </authorList>
    </citation>
    <scope>NUCLEOTIDE SEQUENCE [LARGE SCALE GENOMIC DNA]</scope>
    <source>
        <strain evidence="5">cv. AG2017</strain>
        <tissue evidence="4">Leaf</tissue>
    </source>
</reference>
<sequence length="218" mass="23786">MALGVFLKEWAAVARGGDGRGSSTVAAWDLNAGAELFPANLMWKRDSAETTSGSIYKIGNCVTRRFLFSRPGIEALKARGTGPNVKNPTRVEAVSGFLCEMREAISKVDSDFVLGLRQDRNLIASSLGEVGRLVCNDGVDIILCSSWCKLGFYDADFGWGMPIWVSSIGMCKSVFLNLIYLVDTRSGNGIEAWVTLDEQEMALLEEDPELRAFASMNP</sequence>
<evidence type="ECO:0000256" key="2">
    <source>
        <dbReference type="ARBA" id="ARBA00022679"/>
    </source>
</evidence>
<comment type="similarity">
    <text evidence="1">Belongs to the plant acyltransferase family.</text>
</comment>
<gene>
    <name evidence="4" type="ORF">CRG98_024421</name>
</gene>
<name>A0A2I0JGT2_PUNGR</name>
<dbReference type="GO" id="GO:0016746">
    <property type="term" value="F:acyltransferase activity"/>
    <property type="evidence" value="ECO:0007669"/>
    <property type="project" value="UniProtKB-KW"/>
</dbReference>
<evidence type="ECO:0000313" key="5">
    <source>
        <dbReference type="Proteomes" id="UP000233551"/>
    </source>
</evidence>
<dbReference type="Gene3D" id="3.30.559.10">
    <property type="entry name" value="Chloramphenicol acetyltransferase-like domain"/>
    <property type="match status" value="1"/>
</dbReference>
<accession>A0A2I0JGT2</accession>
<dbReference type="PANTHER" id="PTHR31623:SF110">
    <property type="entry name" value="VINORINE SYNTHASE-LIKE"/>
    <property type="match status" value="1"/>
</dbReference>
<keyword evidence="5" id="KW-1185">Reference proteome</keyword>
<organism evidence="4 5">
    <name type="scientific">Punica granatum</name>
    <name type="common">Pomegranate</name>
    <dbReference type="NCBI Taxonomy" id="22663"/>
    <lineage>
        <taxon>Eukaryota</taxon>
        <taxon>Viridiplantae</taxon>
        <taxon>Streptophyta</taxon>
        <taxon>Embryophyta</taxon>
        <taxon>Tracheophyta</taxon>
        <taxon>Spermatophyta</taxon>
        <taxon>Magnoliopsida</taxon>
        <taxon>eudicotyledons</taxon>
        <taxon>Gunneridae</taxon>
        <taxon>Pentapetalae</taxon>
        <taxon>rosids</taxon>
        <taxon>malvids</taxon>
        <taxon>Myrtales</taxon>
        <taxon>Lythraceae</taxon>
        <taxon>Punica</taxon>
    </lineage>
</organism>
<protein>
    <submittedName>
        <fullName evidence="4">Uncharacterized protein</fullName>
    </submittedName>
</protein>
<evidence type="ECO:0000256" key="1">
    <source>
        <dbReference type="ARBA" id="ARBA00009861"/>
    </source>
</evidence>
<dbReference type="PANTHER" id="PTHR31623">
    <property type="entry name" value="F21J9.9"/>
    <property type="match status" value="1"/>
</dbReference>
<evidence type="ECO:0000313" key="4">
    <source>
        <dbReference type="EMBL" id="PKI55130.1"/>
    </source>
</evidence>
<evidence type="ECO:0000256" key="3">
    <source>
        <dbReference type="ARBA" id="ARBA00023315"/>
    </source>
</evidence>
<dbReference type="InterPro" id="IPR023213">
    <property type="entry name" value="CAT-like_dom_sf"/>
</dbReference>
<proteinExistence type="inferred from homology"/>